<evidence type="ECO:0000313" key="3">
    <source>
        <dbReference type="Proteomes" id="UP000633263"/>
    </source>
</evidence>
<feature type="signal peptide" evidence="1">
    <location>
        <begin position="1"/>
        <end position="21"/>
    </location>
</feature>
<dbReference type="RefSeq" id="WP_188637269.1">
    <property type="nucleotide sequence ID" value="NZ_BMNN01000009.1"/>
</dbReference>
<dbReference type="Pfam" id="PF10986">
    <property type="entry name" value="ZrgA"/>
    <property type="match status" value="1"/>
</dbReference>
<feature type="chain" id="PRO_5045597439" description="DUF2796 domain-containing protein" evidence="1">
    <location>
        <begin position="22"/>
        <end position="184"/>
    </location>
</feature>
<gene>
    <name evidence="2" type="ORF">GCM10009083_27850</name>
</gene>
<evidence type="ECO:0008006" key="4">
    <source>
        <dbReference type="Google" id="ProtNLM"/>
    </source>
</evidence>
<reference evidence="3" key="1">
    <citation type="journal article" date="2019" name="Int. J. Syst. Evol. Microbiol.">
        <title>The Global Catalogue of Microorganisms (GCM) 10K type strain sequencing project: providing services to taxonomists for standard genome sequencing and annotation.</title>
        <authorList>
            <consortium name="The Broad Institute Genomics Platform"/>
            <consortium name="The Broad Institute Genome Sequencing Center for Infectious Disease"/>
            <person name="Wu L."/>
            <person name="Ma J."/>
        </authorList>
    </citation>
    <scope>NUCLEOTIDE SEQUENCE [LARGE SCALE GENOMIC DNA]</scope>
    <source>
        <strain evidence="3">JCM 11590</strain>
    </source>
</reference>
<comment type="caution">
    <text evidence="2">The sequence shown here is derived from an EMBL/GenBank/DDBJ whole genome shotgun (WGS) entry which is preliminary data.</text>
</comment>
<evidence type="ECO:0000313" key="2">
    <source>
        <dbReference type="EMBL" id="GGJ09353.1"/>
    </source>
</evidence>
<accession>A0ABQ2CSR9</accession>
<dbReference type="EMBL" id="BMNN01000009">
    <property type="protein sequence ID" value="GGJ09353.1"/>
    <property type="molecule type" value="Genomic_DNA"/>
</dbReference>
<dbReference type="Proteomes" id="UP000633263">
    <property type="component" value="Unassembled WGS sequence"/>
</dbReference>
<name>A0ABQ2CSR9_9GAMM</name>
<organism evidence="2 3">
    <name type="scientific">Halopseudomonas pertucinogena</name>
    <dbReference type="NCBI Taxonomy" id="86175"/>
    <lineage>
        <taxon>Bacteria</taxon>
        <taxon>Pseudomonadati</taxon>
        <taxon>Pseudomonadota</taxon>
        <taxon>Gammaproteobacteria</taxon>
        <taxon>Pseudomonadales</taxon>
        <taxon>Pseudomonadaceae</taxon>
        <taxon>Halopseudomonas</taxon>
    </lineage>
</organism>
<dbReference type="InterPro" id="IPR021253">
    <property type="entry name" value="ZrgA-like"/>
</dbReference>
<proteinExistence type="predicted"/>
<keyword evidence="3" id="KW-1185">Reference proteome</keyword>
<protein>
    <recommendedName>
        <fullName evidence="4">DUF2796 domain-containing protein</fullName>
    </recommendedName>
</protein>
<keyword evidence="1" id="KW-0732">Signal</keyword>
<sequence length="184" mass="20063">MRTTLCLALAWIAASFGAVQAHQPHSHDSPARNPAAHQHGIGHLDLLLEDRQLTLLLELPAADLVGFEHAPRTAEQRARLEQVRAALQDPQRLFELPGAAQCTLTSVELHSDLFADAAPSADDAGHADISAHYLFSCNRTEKLQYLQVTLFEHFPGSEKLLLQAVTPSGQQGGELSAGRNRIRL</sequence>
<evidence type="ECO:0000256" key="1">
    <source>
        <dbReference type="SAM" id="SignalP"/>
    </source>
</evidence>